<evidence type="ECO:0000313" key="5">
    <source>
        <dbReference type="Proteomes" id="UP000515153"/>
    </source>
</evidence>
<proteinExistence type="predicted"/>
<evidence type="ECO:0000313" key="6">
    <source>
        <dbReference type="RefSeq" id="XP_030982433.1"/>
    </source>
</evidence>
<dbReference type="CDD" id="cd08771">
    <property type="entry name" value="DLP_1"/>
    <property type="match status" value="1"/>
</dbReference>
<dbReference type="InterPro" id="IPR045063">
    <property type="entry name" value="Dynamin_N"/>
</dbReference>
<dbReference type="InterPro" id="IPR020850">
    <property type="entry name" value="GED_dom"/>
</dbReference>
<name>A0A6P8B5I9_PYRGI</name>
<dbReference type="GeneID" id="41961325"/>
<reference evidence="6" key="3">
    <citation type="submission" date="2025-08" db="UniProtKB">
        <authorList>
            <consortium name="RefSeq"/>
        </authorList>
    </citation>
    <scope>IDENTIFICATION</scope>
    <source>
        <strain evidence="6">NI907</strain>
    </source>
</reference>
<keyword evidence="1" id="KW-0547">Nucleotide-binding</keyword>
<evidence type="ECO:0000256" key="2">
    <source>
        <dbReference type="ARBA" id="ARBA00023134"/>
    </source>
</evidence>
<dbReference type="GO" id="GO:0005525">
    <property type="term" value="F:GTP binding"/>
    <property type="evidence" value="ECO:0007669"/>
    <property type="project" value="InterPro"/>
</dbReference>
<dbReference type="PANTHER" id="PTHR11566:SF149">
    <property type="entry name" value="GTPASE, PUTATIVE (AFU_ORTHOLOGUE AFUA_6G11890)-RELATED"/>
    <property type="match status" value="1"/>
</dbReference>
<dbReference type="GO" id="GO:0005739">
    <property type="term" value="C:mitochondrion"/>
    <property type="evidence" value="ECO:0007669"/>
    <property type="project" value="TreeGrafter"/>
</dbReference>
<evidence type="ECO:0008006" key="7">
    <source>
        <dbReference type="Google" id="ProtNLM"/>
    </source>
</evidence>
<reference evidence="6" key="2">
    <citation type="submission" date="2019-10" db="EMBL/GenBank/DDBJ databases">
        <authorList>
            <consortium name="NCBI Genome Project"/>
        </authorList>
    </citation>
    <scope>NUCLEOTIDE SEQUENCE</scope>
    <source>
        <strain evidence="6">NI907</strain>
    </source>
</reference>
<dbReference type="Pfam" id="PF01031">
    <property type="entry name" value="Dynamin_M"/>
    <property type="match status" value="1"/>
</dbReference>
<sequence>MTVTLESGDCRSLQDVVSKLRAQGISRFIDLPQIIVCGDQSSGKSSVLEAISGMSFPAKDNLCTRFATEVVLRKCDTIGTKITIIPGSNRSDDEKKQLADFTCSTEGLDIGRVVDAAKVAMGLADGGKVFSTDVLRVEISGPDQPHLTMVDLPGLFVAGNKDQSTQDAEVVDALVMSYMENPRTIILACVSAKSDFALQQVTQRARAVDPKGLRTLGLITKPDTLDAGSDSEGSYLALAENKDVKFRLGWHVVRNRDYKQRNISTAERDQMEASFFSRGIWAALPPSQVGIAALRARLIKVLTDHLMKHLPVVLDDIEKGIVDCERIIANLGLTRQTTAEQRRYLLHASNNYCALIRAAVDGMYGDMFFAITDNEDYTPRRLRAAVQNSLSKFAEDMRLRGHYSFIAEEDDKENNVYPKQIRRDEYLKQVKDLMQRSRGRELPGTFNPLIISELFIKQCKPWKGLIDALVKSILDDANTTVQAAITHVTDPQTADALLRTVVAPGIAVLGSALAEKVTEILQSCISAHPITYNNYLIETVQRMQRARSQRVIETCLETHFNHVSFGKNVFKETLSLGSLAKQLLSSTEPDMEHFAGSLATDMMQAYYTVALKRIVDDVSVLAIESCLLSKLEGLLSLDIICDLDDYMVRHIAGESDEVTMERARAAEKLHVLEAGAAELKALQRKPMSST</sequence>
<dbReference type="AlphaFoldDB" id="A0A6P8B5I9"/>
<dbReference type="GO" id="GO:0048312">
    <property type="term" value="P:intracellular distribution of mitochondria"/>
    <property type="evidence" value="ECO:0007669"/>
    <property type="project" value="TreeGrafter"/>
</dbReference>
<dbReference type="SUPFAM" id="SSF52540">
    <property type="entry name" value="P-loop containing nucleoside triphosphate hydrolases"/>
    <property type="match status" value="1"/>
</dbReference>
<dbReference type="PANTHER" id="PTHR11566">
    <property type="entry name" value="DYNAMIN"/>
    <property type="match status" value="1"/>
</dbReference>
<dbReference type="GO" id="GO:0016020">
    <property type="term" value="C:membrane"/>
    <property type="evidence" value="ECO:0007669"/>
    <property type="project" value="TreeGrafter"/>
</dbReference>
<accession>A0A6P8B5I9</accession>
<evidence type="ECO:0000259" key="4">
    <source>
        <dbReference type="PROSITE" id="PS51718"/>
    </source>
</evidence>
<reference evidence="5 6" key="1">
    <citation type="journal article" date="2019" name="Mol. Biol. Evol.">
        <title>Blast fungal genomes show frequent chromosomal changes, gene gains and losses, and effector gene turnover.</title>
        <authorList>
            <person name="Gomez Luciano L.B."/>
            <person name="Jason Tsai I."/>
            <person name="Chuma I."/>
            <person name="Tosa Y."/>
            <person name="Chen Y.H."/>
            <person name="Li J.Y."/>
            <person name="Li M.Y."/>
            <person name="Jade Lu M.Y."/>
            <person name="Nakayashiki H."/>
            <person name="Li W.H."/>
        </authorList>
    </citation>
    <scope>NUCLEOTIDE SEQUENCE [LARGE SCALE GENOMIC DNA]</scope>
    <source>
        <strain evidence="5 6">NI907</strain>
    </source>
</reference>
<dbReference type="Pfam" id="PF00350">
    <property type="entry name" value="Dynamin_N"/>
    <property type="match status" value="1"/>
</dbReference>
<dbReference type="PRINTS" id="PR00195">
    <property type="entry name" value="DYNAMIN"/>
</dbReference>
<dbReference type="GO" id="GO:0005874">
    <property type="term" value="C:microtubule"/>
    <property type="evidence" value="ECO:0007669"/>
    <property type="project" value="TreeGrafter"/>
</dbReference>
<keyword evidence="2" id="KW-0342">GTP-binding</keyword>
<dbReference type="GO" id="GO:0016559">
    <property type="term" value="P:peroxisome fission"/>
    <property type="evidence" value="ECO:0007669"/>
    <property type="project" value="TreeGrafter"/>
</dbReference>
<dbReference type="InterPro" id="IPR000375">
    <property type="entry name" value="Dynamin_stalk"/>
</dbReference>
<evidence type="ECO:0000256" key="1">
    <source>
        <dbReference type="ARBA" id="ARBA00022741"/>
    </source>
</evidence>
<dbReference type="PROSITE" id="PS51388">
    <property type="entry name" value="GED"/>
    <property type="match status" value="1"/>
</dbReference>
<dbReference type="GO" id="GO:0000266">
    <property type="term" value="P:mitochondrial fission"/>
    <property type="evidence" value="ECO:0007669"/>
    <property type="project" value="TreeGrafter"/>
</dbReference>
<evidence type="ECO:0000259" key="3">
    <source>
        <dbReference type="PROSITE" id="PS51388"/>
    </source>
</evidence>
<dbReference type="GO" id="GO:0008017">
    <property type="term" value="F:microtubule binding"/>
    <property type="evidence" value="ECO:0007669"/>
    <property type="project" value="TreeGrafter"/>
</dbReference>
<feature type="domain" description="GED" evidence="3">
    <location>
        <begin position="596"/>
        <end position="687"/>
    </location>
</feature>
<dbReference type="InterPro" id="IPR030381">
    <property type="entry name" value="G_DYNAMIN_dom"/>
</dbReference>
<dbReference type="InterPro" id="IPR001401">
    <property type="entry name" value="Dynamin_GTPase"/>
</dbReference>
<dbReference type="GO" id="GO:0003924">
    <property type="term" value="F:GTPase activity"/>
    <property type="evidence" value="ECO:0007669"/>
    <property type="project" value="InterPro"/>
</dbReference>
<dbReference type="GO" id="GO:0006897">
    <property type="term" value="P:endocytosis"/>
    <property type="evidence" value="ECO:0007669"/>
    <property type="project" value="TreeGrafter"/>
</dbReference>
<dbReference type="Gene3D" id="3.40.50.300">
    <property type="entry name" value="P-loop containing nucleotide triphosphate hydrolases"/>
    <property type="match status" value="1"/>
</dbReference>
<dbReference type="KEGG" id="pgri:PgNI_06392"/>
<protein>
    <recommendedName>
        <fullName evidence="7">GED domain-containing protein</fullName>
    </recommendedName>
</protein>
<gene>
    <name evidence="6" type="ORF">PgNI_06392</name>
</gene>
<dbReference type="FunFam" id="3.40.50.300:FF:001425">
    <property type="entry name" value="Dynamin GTPase, putative"/>
    <property type="match status" value="1"/>
</dbReference>
<dbReference type="PROSITE" id="PS51718">
    <property type="entry name" value="G_DYNAMIN_2"/>
    <property type="match status" value="1"/>
</dbReference>
<dbReference type="Gene3D" id="1.20.120.1240">
    <property type="entry name" value="Dynamin, middle domain"/>
    <property type="match status" value="1"/>
</dbReference>
<organism evidence="5 6">
    <name type="scientific">Pyricularia grisea</name>
    <name type="common">Crabgrass-specific blast fungus</name>
    <name type="synonym">Magnaporthe grisea</name>
    <dbReference type="NCBI Taxonomy" id="148305"/>
    <lineage>
        <taxon>Eukaryota</taxon>
        <taxon>Fungi</taxon>
        <taxon>Dikarya</taxon>
        <taxon>Ascomycota</taxon>
        <taxon>Pezizomycotina</taxon>
        <taxon>Sordariomycetes</taxon>
        <taxon>Sordariomycetidae</taxon>
        <taxon>Magnaporthales</taxon>
        <taxon>Pyriculariaceae</taxon>
        <taxon>Pyricularia</taxon>
    </lineage>
</organism>
<keyword evidence="5" id="KW-1185">Reference proteome</keyword>
<dbReference type="SMART" id="SM00053">
    <property type="entry name" value="DYNc"/>
    <property type="match status" value="1"/>
</dbReference>
<dbReference type="Proteomes" id="UP000515153">
    <property type="component" value="Chromosome I"/>
</dbReference>
<feature type="domain" description="Dynamin-type G" evidence="4">
    <location>
        <begin position="28"/>
        <end position="311"/>
    </location>
</feature>
<dbReference type="InterPro" id="IPR027417">
    <property type="entry name" value="P-loop_NTPase"/>
</dbReference>
<dbReference type="InterPro" id="IPR022812">
    <property type="entry name" value="Dynamin"/>
</dbReference>
<dbReference type="RefSeq" id="XP_030982433.1">
    <property type="nucleotide sequence ID" value="XM_031126416.1"/>
</dbReference>